<evidence type="ECO:0000256" key="5">
    <source>
        <dbReference type="ARBA" id="ARBA00023239"/>
    </source>
</evidence>
<dbReference type="InterPro" id="IPR000310">
    <property type="entry name" value="Orn/Lys/Arg_deCO2ase_major_dom"/>
</dbReference>
<sequence length="443" mass="47127">MNTPLYQALGEQMATGRSRFHMPGHKGVLPAPLERCAPYDFTEVPLTDSLYEADGALRELEERFSRLYGTAHSLLSAGGSTLCIQTMLSLAAAGGELLCERGVHTSAVSAMGLLGIGPHWLFPDHTRYGIPLPLTPAQVEAGLCAHPQVQAVYITSPTYYGFLADIAGIAEVCHRHQKPLLVDGAHGAHLPFMGQALHPIAQGADLCCDSLHKMLPALTGAALLHLREERFFRQAKVRMSWFGSTSPSYLILLSMDLCCGQLEGELPRRLQAAAGRLADLMQTGAARGVPFIGGAGCDPLRLTLPLRPLGMAAGEMLGLLYAQKIEPELCSPLGAVLLAGADTAGEDWQRLQCLLGALPAGEDGEAEEAPLAFHAPPRRLSIREAMLKESEALPPESAAGRVAAAMVTPCPPGIPVVMPGEILDDEAIFLLKSYGITAVNVVK</sequence>
<evidence type="ECO:0000256" key="2">
    <source>
        <dbReference type="ARBA" id="ARBA00010671"/>
    </source>
</evidence>
<dbReference type="EMBL" id="SLUK01000001">
    <property type="protein sequence ID" value="TCL45157.1"/>
    <property type="molecule type" value="Genomic_DNA"/>
</dbReference>
<reference evidence="8 9" key="1">
    <citation type="submission" date="2019-03" db="EMBL/GenBank/DDBJ databases">
        <title>Genomic Encyclopedia of Type Strains, Phase IV (KMG-IV): sequencing the most valuable type-strain genomes for metagenomic binning, comparative biology and taxonomic classification.</title>
        <authorList>
            <person name="Goeker M."/>
        </authorList>
    </citation>
    <scope>NUCLEOTIDE SEQUENCE [LARGE SCALE GENOMIC DNA]</scope>
    <source>
        <strain evidence="8 9">DSM 100433</strain>
    </source>
</reference>
<evidence type="ECO:0000313" key="9">
    <source>
        <dbReference type="Proteomes" id="UP000294682"/>
    </source>
</evidence>
<evidence type="ECO:0000256" key="4">
    <source>
        <dbReference type="ARBA" id="ARBA00022898"/>
    </source>
</evidence>
<gene>
    <name evidence="8" type="ORF">EDD78_101138</name>
</gene>
<dbReference type="InterPro" id="IPR015421">
    <property type="entry name" value="PyrdxlP-dep_Trfase_major"/>
</dbReference>
<comment type="caution">
    <text evidence="8">The sequence shown here is derived from an EMBL/GenBank/DDBJ whole genome shotgun (WGS) entry which is preliminary data.</text>
</comment>
<dbReference type="SUPFAM" id="SSF55904">
    <property type="entry name" value="Ornithine decarboxylase C-terminal domain"/>
    <property type="match status" value="1"/>
</dbReference>
<feature type="domain" description="Orn/Lys/Arg decarboxylase C-terminal" evidence="7">
    <location>
        <begin position="383"/>
        <end position="426"/>
    </location>
</feature>
<dbReference type="Proteomes" id="UP000294682">
    <property type="component" value="Unassembled WGS sequence"/>
</dbReference>
<dbReference type="SUPFAM" id="SSF53383">
    <property type="entry name" value="PLP-dependent transferases"/>
    <property type="match status" value="1"/>
</dbReference>
<dbReference type="Pfam" id="PF03711">
    <property type="entry name" value="OKR_DC_1_C"/>
    <property type="match status" value="1"/>
</dbReference>
<dbReference type="InterPro" id="IPR008286">
    <property type="entry name" value="Prn/Lys/Arg_de-COase_C"/>
</dbReference>
<dbReference type="AlphaFoldDB" id="A0A9X8Y994"/>
<proteinExistence type="inferred from homology"/>
<dbReference type="Gene3D" id="3.40.640.10">
    <property type="entry name" value="Type I PLP-dependent aspartate aminotransferase-like (Major domain)"/>
    <property type="match status" value="1"/>
</dbReference>
<evidence type="ECO:0000313" key="8">
    <source>
        <dbReference type="EMBL" id="TCL45157.1"/>
    </source>
</evidence>
<dbReference type="InterPro" id="IPR015424">
    <property type="entry name" value="PyrdxlP-dep_Trfase"/>
</dbReference>
<keyword evidence="5" id="KW-0456">Lyase</keyword>
<keyword evidence="9" id="KW-1185">Reference proteome</keyword>
<evidence type="ECO:0000259" key="6">
    <source>
        <dbReference type="Pfam" id="PF01276"/>
    </source>
</evidence>
<accession>A0A9X8Y994</accession>
<organism evidence="8 9">
    <name type="scientific">Harryflintia acetispora</name>
    <dbReference type="NCBI Taxonomy" id="1849041"/>
    <lineage>
        <taxon>Bacteria</taxon>
        <taxon>Bacillati</taxon>
        <taxon>Bacillota</taxon>
        <taxon>Clostridia</taxon>
        <taxon>Eubacteriales</taxon>
        <taxon>Oscillospiraceae</taxon>
        <taxon>Harryflintia</taxon>
    </lineage>
</organism>
<name>A0A9X8Y994_9FIRM</name>
<keyword evidence="4" id="KW-0663">Pyridoxal phosphate</keyword>
<dbReference type="RefSeq" id="WP_132083470.1">
    <property type="nucleotide sequence ID" value="NZ_SLUK01000001.1"/>
</dbReference>
<keyword evidence="3" id="KW-0210">Decarboxylase</keyword>
<dbReference type="GO" id="GO:0016831">
    <property type="term" value="F:carboxy-lyase activity"/>
    <property type="evidence" value="ECO:0007669"/>
    <property type="project" value="UniProtKB-KW"/>
</dbReference>
<dbReference type="InterPro" id="IPR036633">
    <property type="entry name" value="Prn/Lys/Arg_de-COase_C_sf"/>
</dbReference>
<feature type="domain" description="Orn/Lys/Arg decarboxylases family 1 pyridoxal-P attachment site" evidence="6">
    <location>
        <begin position="3"/>
        <end position="271"/>
    </location>
</feature>
<comment type="cofactor">
    <cofactor evidence="1">
        <name>pyridoxal 5'-phosphate</name>
        <dbReference type="ChEBI" id="CHEBI:597326"/>
    </cofactor>
</comment>
<dbReference type="PANTHER" id="PTHR43277:SF4">
    <property type="entry name" value="ARGININE DECARBOXYLASE"/>
    <property type="match status" value="1"/>
</dbReference>
<evidence type="ECO:0000256" key="1">
    <source>
        <dbReference type="ARBA" id="ARBA00001933"/>
    </source>
</evidence>
<evidence type="ECO:0000259" key="7">
    <source>
        <dbReference type="Pfam" id="PF03711"/>
    </source>
</evidence>
<protein>
    <submittedName>
        <fullName evidence="8">Arginine/lysine/ornithine decarboxylase</fullName>
    </submittedName>
</protein>
<dbReference type="Gene3D" id="3.90.100.10">
    <property type="entry name" value="Orn/Lys/Arg decarboxylase, C-terminal domain"/>
    <property type="match status" value="1"/>
</dbReference>
<evidence type="ECO:0000256" key="3">
    <source>
        <dbReference type="ARBA" id="ARBA00022793"/>
    </source>
</evidence>
<comment type="similarity">
    <text evidence="2">Belongs to the Orn/Lys/Arg decarboxylase class-I family.</text>
</comment>
<dbReference type="Pfam" id="PF01276">
    <property type="entry name" value="OKR_DC_1"/>
    <property type="match status" value="1"/>
</dbReference>
<dbReference type="InterPro" id="IPR052357">
    <property type="entry name" value="Orn_Lys_Arg_decarboxylase-I"/>
</dbReference>
<dbReference type="PANTHER" id="PTHR43277">
    <property type="entry name" value="ARGININE DECARBOXYLASE"/>
    <property type="match status" value="1"/>
</dbReference>